<dbReference type="KEGG" id="mpp:MICPUCDRAFT_58554"/>
<comment type="similarity">
    <text evidence="2 6">Belongs to the peroxisomal membrane protein PXMP2/4 family.</text>
</comment>
<feature type="region of interest" description="Disordered" evidence="7">
    <location>
        <begin position="229"/>
        <end position="259"/>
    </location>
</feature>
<evidence type="ECO:0000256" key="2">
    <source>
        <dbReference type="ARBA" id="ARBA00006824"/>
    </source>
</evidence>
<dbReference type="GO" id="GO:0016020">
    <property type="term" value="C:membrane"/>
    <property type="evidence" value="ECO:0007669"/>
    <property type="project" value="UniProtKB-SubCell"/>
</dbReference>
<organism evidence="9">
    <name type="scientific">Micromonas pusilla (strain CCMP1545)</name>
    <name type="common">Picoplanktonic green alga</name>
    <dbReference type="NCBI Taxonomy" id="564608"/>
    <lineage>
        <taxon>Eukaryota</taxon>
        <taxon>Viridiplantae</taxon>
        <taxon>Chlorophyta</taxon>
        <taxon>Mamiellophyceae</taxon>
        <taxon>Mamiellales</taxon>
        <taxon>Mamiellaceae</taxon>
        <taxon>Micromonas</taxon>
    </lineage>
</organism>
<dbReference type="Proteomes" id="UP000001876">
    <property type="component" value="Unassembled WGS sequence"/>
</dbReference>
<name>C1MTU4_MICPC</name>
<keyword evidence="3" id="KW-0812">Transmembrane</keyword>
<feature type="compositionally biased region" description="Basic and acidic residues" evidence="7">
    <location>
        <begin position="238"/>
        <end position="253"/>
    </location>
</feature>
<dbReference type="AlphaFoldDB" id="C1MTU4"/>
<proteinExistence type="inferred from homology"/>
<dbReference type="eggNOG" id="ENOG502SZ6A">
    <property type="taxonomic scope" value="Eukaryota"/>
</dbReference>
<dbReference type="RefSeq" id="XP_003059082.1">
    <property type="nucleotide sequence ID" value="XM_003059036.1"/>
</dbReference>
<sequence>MSAALGWSRAASPSANRFHGATTPSRAAAAASPSPRCGVGSRPLGKRDTNVVVVVGRRRGDGRGRARGPHPPRAAFPIFLPLSEWNYPGLASDAAVAVASYIVSDLIAQSSERKVAASSVDTRAPALVDPSPSAPALATWDARRLRRYATFGAMDGVFSHGWYTWLDDAVATWPGVATWPAGGVAGGIENANAAGLRVAESIVADMTIFAPMWCAAFLTTMAVLAAKDGHEEEEGKEEDGVRGDAPPTRRAENAPDETWWQSAPRAARKRLKEEWFTLYAADAAWWIPADVIVYGVAPVQFRVGTYAAINVVYTALLSLWAEKKLLKELALAKALSREEETSTS</sequence>
<dbReference type="STRING" id="564608.C1MTU4"/>
<dbReference type="InterPro" id="IPR007248">
    <property type="entry name" value="Mpv17_PMP22"/>
</dbReference>
<dbReference type="PANTHER" id="PTHR11266">
    <property type="entry name" value="PEROXISOMAL MEMBRANE PROTEIN 2, PXMP2 MPV17"/>
    <property type="match status" value="1"/>
</dbReference>
<feature type="region of interest" description="Disordered" evidence="7">
    <location>
        <begin position="14"/>
        <end position="50"/>
    </location>
</feature>
<comment type="subcellular location">
    <subcellularLocation>
        <location evidence="1">Membrane</location>
        <topology evidence="1">Multi-pass membrane protein</topology>
    </subcellularLocation>
</comment>
<evidence type="ECO:0000256" key="3">
    <source>
        <dbReference type="ARBA" id="ARBA00022692"/>
    </source>
</evidence>
<keyword evidence="4" id="KW-1133">Transmembrane helix</keyword>
<accession>C1MTU4</accession>
<protein>
    <submittedName>
        <fullName evidence="8">Predicted protein</fullName>
    </submittedName>
</protein>
<dbReference type="GeneID" id="9684550"/>
<keyword evidence="9" id="KW-1185">Reference proteome</keyword>
<gene>
    <name evidence="8" type="ORF">MICPUCDRAFT_58554</name>
</gene>
<evidence type="ECO:0000256" key="5">
    <source>
        <dbReference type="ARBA" id="ARBA00023136"/>
    </source>
</evidence>
<evidence type="ECO:0000256" key="1">
    <source>
        <dbReference type="ARBA" id="ARBA00004141"/>
    </source>
</evidence>
<evidence type="ECO:0000313" key="8">
    <source>
        <dbReference type="EMBL" id="EEH56214.1"/>
    </source>
</evidence>
<feature type="compositionally biased region" description="Low complexity" evidence="7">
    <location>
        <begin position="21"/>
        <end position="36"/>
    </location>
</feature>
<evidence type="ECO:0000256" key="7">
    <source>
        <dbReference type="SAM" id="MobiDB-lite"/>
    </source>
</evidence>
<dbReference type="GO" id="GO:0005737">
    <property type="term" value="C:cytoplasm"/>
    <property type="evidence" value="ECO:0007669"/>
    <property type="project" value="TreeGrafter"/>
</dbReference>
<keyword evidence="5" id="KW-0472">Membrane</keyword>
<evidence type="ECO:0000256" key="6">
    <source>
        <dbReference type="RuleBase" id="RU363053"/>
    </source>
</evidence>
<evidence type="ECO:0000256" key="4">
    <source>
        <dbReference type="ARBA" id="ARBA00022989"/>
    </source>
</evidence>
<dbReference type="PANTHER" id="PTHR11266:SF17">
    <property type="entry name" value="PROTEIN MPV17"/>
    <property type="match status" value="1"/>
</dbReference>
<evidence type="ECO:0000313" key="9">
    <source>
        <dbReference type="Proteomes" id="UP000001876"/>
    </source>
</evidence>
<dbReference type="Pfam" id="PF04117">
    <property type="entry name" value="Mpv17_PMP22"/>
    <property type="match status" value="1"/>
</dbReference>
<reference evidence="8 9" key="1">
    <citation type="journal article" date="2009" name="Science">
        <title>Green evolution and dynamic adaptations revealed by genomes of the marine picoeukaryotes Micromonas.</title>
        <authorList>
            <person name="Worden A.Z."/>
            <person name="Lee J.H."/>
            <person name="Mock T."/>
            <person name="Rouze P."/>
            <person name="Simmons M.P."/>
            <person name="Aerts A.L."/>
            <person name="Allen A.E."/>
            <person name="Cuvelier M.L."/>
            <person name="Derelle E."/>
            <person name="Everett M.V."/>
            <person name="Foulon E."/>
            <person name="Grimwood J."/>
            <person name="Gundlach H."/>
            <person name="Henrissat B."/>
            <person name="Napoli C."/>
            <person name="McDonald S.M."/>
            <person name="Parker M.S."/>
            <person name="Rombauts S."/>
            <person name="Salamov A."/>
            <person name="Von Dassow P."/>
            <person name="Badger J.H."/>
            <person name="Coutinho P.M."/>
            <person name="Demir E."/>
            <person name="Dubchak I."/>
            <person name="Gentemann C."/>
            <person name="Eikrem W."/>
            <person name="Gready J.E."/>
            <person name="John U."/>
            <person name="Lanier W."/>
            <person name="Lindquist E.A."/>
            <person name="Lucas S."/>
            <person name="Mayer K.F."/>
            <person name="Moreau H."/>
            <person name="Not F."/>
            <person name="Otillar R."/>
            <person name="Panaud O."/>
            <person name="Pangilinan J."/>
            <person name="Paulsen I."/>
            <person name="Piegu B."/>
            <person name="Poliakov A."/>
            <person name="Robbens S."/>
            <person name="Schmutz J."/>
            <person name="Toulza E."/>
            <person name="Wyss T."/>
            <person name="Zelensky A."/>
            <person name="Zhou K."/>
            <person name="Armbrust E.V."/>
            <person name="Bhattacharya D."/>
            <person name="Goodenough U.W."/>
            <person name="Van de Peer Y."/>
            <person name="Grigoriev I.V."/>
        </authorList>
    </citation>
    <scope>NUCLEOTIDE SEQUENCE [LARGE SCALE GENOMIC DNA]</scope>
    <source>
        <strain evidence="8 9">CCMP1545</strain>
    </source>
</reference>
<dbReference type="EMBL" id="GG663740">
    <property type="protein sequence ID" value="EEH56214.1"/>
    <property type="molecule type" value="Genomic_DNA"/>
</dbReference>